<keyword evidence="5 7" id="KW-0949">S-adenosyl-L-methionine</keyword>
<evidence type="ECO:0000256" key="2">
    <source>
        <dbReference type="ARBA" id="ARBA00022552"/>
    </source>
</evidence>
<comment type="similarity">
    <text evidence="1">Belongs to the class I-like SAM-binding methyltransferase superfamily. RNA methyltransferase RlmE family.</text>
</comment>
<reference evidence="9 10" key="1">
    <citation type="submission" date="2009-08" db="EMBL/GenBank/DDBJ databases">
        <title>The Genome Sequence of Spizellomyces punctatus strain DAOM BR117.</title>
        <authorList>
            <consortium name="The Broad Institute Genome Sequencing Platform"/>
            <person name="Russ C."/>
            <person name="Cuomo C."/>
            <person name="Shea T."/>
            <person name="Young S.K."/>
            <person name="Zeng Q."/>
            <person name="Koehrsen M."/>
            <person name="Haas B."/>
            <person name="Borodovsky M."/>
            <person name="Guigo R."/>
            <person name="Alvarado L."/>
            <person name="Berlin A."/>
            <person name="Bochicchio J."/>
            <person name="Borenstein D."/>
            <person name="Chapman S."/>
            <person name="Chen Z."/>
            <person name="Engels R."/>
            <person name="Freedman E."/>
            <person name="Gellesch M."/>
            <person name="Goldberg J."/>
            <person name="Griggs A."/>
            <person name="Gujja S."/>
            <person name="Heiman D."/>
            <person name="Hepburn T."/>
            <person name="Howarth C."/>
            <person name="Jen D."/>
            <person name="Larson L."/>
            <person name="Lewis B."/>
            <person name="Mehta T."/>
            <person name="Park D."/>
            <person name="Pearson M."/>
            <person name="Roberts A."/>
            <person name="Saif S."/>
            <person name="Shenoy N."/>
            <person name="Sisk P."/>
            <person name="Stolte C."/>
            <person name="Sykes S."/>
            <person name="Thomson T."/>
            <person name="Walk T."/>
            <person name="White J."/>
            <person name="Yandava C."/>
            <person name="Burger G."/>
            <person name="Gray M.W."/>
            <person name="Holland P.W.H."/>
            <person name="King N."/>
            <person name="Lang F.B.F."/>
            <person name="Roger A.J."/>
            <person name="Ruiz-Trillo I."/>
            <person name="Lander E."/>
            <person name="Nusbaum C."/>
        </authorList>
    </citation>
    <scope>NUCLEOTIDE SEQUENCE [LARGE SCALE GENOMIC DNA]</scope>
    <source>
        <strain evidence="9 10">DAOM BR117</strain>
    </source>
</reference>
<dbReference type="STRING" id="645134.A0A0L0HTW6"/>
<dbReference type="OMA" id="HRQTDHL"/>
<evidence type="ECO:0000256" key="3">
    <source>
        <dbReference type="ARBA" id="ARBA00022603"/>
    </source>
</evidence>
<dbReference type="InterPro" id="IPR015507">
    <property type="entry name" value="rRNA-MeTfrase_E"/>
</dbReference>
<evidence type="ECO:0000256" key="5">
    <source>
        <dbReference type="ARBA" id="ARBA00022691"/>
    </source>
</evidence>
<dbReference type="GO" id="GO:0005739">
    <property type="term" value="C:mitochondrion"/>
    <property type="evidence" value="ECO:0007669"/>
    <property type="project" value="TreeGrafter"/>
</dbReference>
<dbReference type="eggNOG" id="KOG4589">
    <property type="taxonomic scope" value="Eukaryota"/>
</dbReference>
<sequence>MPTPSVGKRNHSALEQEANAAIFRAAAPHIPLCSKTCDDSDISAGSTKQWHARQSRDMYVKQRAQDGYRSRAAYKLEEVQKRFGLIRKGMVVLDLGGCPGGWAQVAVKYAIRKDTGGTRLSSTDRDQTVSIRPKSQGKVISIDLLPIDPIPNVQILTGDMCDPMILDKVCTLVHGSQDAPNRTDQDAVDVVLSDMAHPFTGSRTADVARVFELCQVALRVAETPGILKRGGGFVCKFFQGEGEQELRTELKAKFDRVVYEKPNASRKASAEGYLICLGYKGRTT</sequence>
<feature type="active site" description="Proton acceptor" evidence="7">
    <location>
        <position position="236"/>
    </location>
</feature>
<dbReference type="FunCoup" id="A0A0L0HTW6">
    <property type="interactions" value="244"/>
</dbReference>
<name>A0A0L0HTW6_SPIPD</name>
<protein>
    <recommendedName>
        <fullName evidence="6">rRNA methyltransferase 2, mitochondrial</fullName>
    </recommendedName>
</protein>
<dbReference type="Gene3D" id="3.40.50.150">
    <property type="entry name" value="Vaccinia Virus protein VP39"/>
    <property type="match status" value="1"/>
</dbReference>
<dbReference type="PANTHER" id="PTHR10920:SF18">
    <property type="entry name" value="RRNA METHYLTRANSFERASE 2, MITOCHONDRIAL"/>
    <property type="match status" value="1"/>
</dbReference>
<dbReference type="GO" id="GO:0008650">
    <property type="term" value="F:rRNA (uridine-2'-O-)-methyltransferase activity"/>
    <property type="evidence" value="ECO:0007669"/>
    <property type="project" value="TreeGrafter"/>
</dbReference>
<evidence type="ECO:0000256" key="4">
    <source>
        <dbReference type="ARBA" id="ARBA00022679"/>
    </source>
</evidence>
<dbReference type="RefSeq" id="XP_016612587.1">
    <property type="nucleotide sequence ID" value="XM_016748604.1"/>
</dbReference>
<dbReference type="AlphaFoldDB" id="A0A0L0HTW6"/>
<dbReference type="SUPFAM" id="SSF53335">
    <property type="entry name" value="S-adenosyl-L-methionine-dependent methyltransferases"/>
    <property type="match status" value="1"/>
</dbReference>
<keyword evidence="4" id="KW-0808">Transferase</keyword>
<dbReference type="EMBL" id="KQ257450">
    <property type="protein sequence ID" value="KND04548.1"/>
    <property type="molecule type" value="Genomic_DNA"/>
</dbReference>
<evidence type="ECO:0000256" key="6">
    <source>
        <dbReference type="ARBA" id="ARBA00041184"/>
    </source>
</evidence>
<dbReference type="InterPro" id="IPR029063">
    <property type="entry name" value="SAM-dependent_MTases_sf"/>
</dbReference>
<keyword evidence="2" id="KW-0698">rRNA processing</keyword>
<dbReference type="HAMAP" id="MF_01547">
    <property type="entry name" value="RNA_methyltr_E"/>
    <property type="match status" value="1"/>
</dbReference>
<accession>A0A0L0HTW6</accession>
<dbReference type="InParanoid" id="A0A0L0HTW6"/>
<feature type="domain" description="Ribosomal RNA methyltransferase FtsJ" evidence="8">
    <location>
        <begin position="68"/>
        <end position="279"/>
    </location>
</feature>
<keyword evidence="10" id="KW-1185">Reference proteome</keyword>
<dbReference type="Proteomes" id="UP000053201">
    <property type="component" value="Unassembled WGS sequence"/>
</dbReference>
<dbReference type="PIRSF" id="PIRSF005461">
    <property type="entry name" value="23S_rRNA_mtase"/>
    <property type="match status" value="1"/>
</dbReference>
<gene>
    <name evidence="9" type="ORF">SPPG_00273</name>
</gene>
<dbReference type="GeneID" id="27684013"/>
<evidence type="ECO:0000256" key="7">
    <source>
        <dbReference type="PIRSR" id="PIRSR005461-1"/>
    </source>
</evidence>
<dbReference type="InterPro" id="IPR050082">
    <property type="entry name" value="RNA_methyltr_RlmE"/>
</dbReference>
<dbReference type="OrthoDB" id="20105at2759"/>
<evidence type="ECO:0000256" key="1">
    <source>
        <dbReference type="ARBA" id="ARBA00009258"/>
    </source>
</evidence>
<dbReference type="VEuPathDB" id="FungiDB:SPPG_00273"/>
<keyword evidence="3" id="KW-0489">Methyltransferase</keyword>
<organism evidence="9 10">
    <name type="scientific">Spizellomyces punctatus (strain DAOM BR117)</name>
    <dbReference type="NCBI Taxonomy" id="645134"/>
    <lineage>
        <taxon>Eukaryota</taxon>
        <taxon>Fungi</taxon>
        <taxon>Fungi incertae sedis</taxon>
        <taxon>Chytridiomycota</taxon>
        <taxon>Chytridiomycota incertae sedis</taxon>
        <taxon>Chytridiomycetes</taxon>
        <taxon>Spizellomycetales</taxon>
        <taxon>Spizellomycetaceae</taxon>
        <taxon>Spizellomyces</taxon>
    </lineage>
</organism>
<dbReference type="PANTHER" id="PTHR10920">
    <property type="entry name" value="RIBOSOMAL RNA METHYLTRANSFERASE"/>
    <property type="match status" value="1"/>
</dbReference>
<proteinExistence type="inferred from homology"/>
<dbReference type="InterPro" id="IPR002877">
    <property type="entry name" value="RNA_MeTrfase_FtsJ_dom"/>
</dbReference>
<evidence type="ECO:0000313" key="10">
    <source>
        <dbReference type="Proteomes" id="UP000053201"/>
    </source>
</evidence>
<dbReference type="Pfam" id="PF01728">
    <property type="entry name" value="FtsJ"/>
    <property type="match status" value="1"/>
</dbReference>
<evidence type="ECO:0000259" key="8">
    <source>
        <dbReference type="Pfam" id="PF01728"/>
    </source>
</evidence>
<evidence type="ECO:0000313" key="9">
    <source>
        <dbReference type="EMBL" id="KND04548.1"/>
    </source>
</evidence>